<feature type="compositionally biased region" description="Polar residues" evidence="1">
    <location>
        <begin position="1"/>
        <end position="13"/>
    </location>
</feature>
<proteinExistence type="predicted"/>
<dbReference type="EMBL" id="BSYO01000017">
    <property type="protein sequence ID" value="GMH16946.1"/>
    <property type="molecule type" value="Genomic_DNA"/>
</dbReference>
<feature type="region of interest" description="Disordered" evidence="1">
    <location>
        <begin position="1"/>
        <end position="48"/>
    </location>
</feature>
<comment type="caution">
    <text evidence="2">The sequence shown here is derived from an EMBL/GenBank/DDBJ whole genome shotgun (WGS) entry which is preliminary data.</text>
</comment>
<gene>
    <name evidence="2" type="ORF">Nepgr_018787</name>
</gene>
<evidence type="ECO:0000313" key="2">
    <source>
        <dbReference type="EMBL" id="GMH16946.1"/>
    </source>
</evidence>
<evidence type="ECO:0000256" key="1">
    <source>
        <dbReference type="SAM" id="MobiDB-lite"/>
    </source>
</evidence>
<organism evidence="2 3">
    <name type="scientific">Nepenthes gracilis</name>
    <name type="common">Slender pitcher plant</name>
    <dbReference type="NCBI Taxonomy" id="150966"/>
    <lineage>
        <taxon>Eukaryota</taxon>
        <taxon>Viridiplantae</taxon>
        <taxon>Streptophyta</taxon>
        <taxon>Embryophyta</taxon>
        <taxon>Tracheophyta</taxon>
        <taxon>Spermatophyta</taxon>
        <taxon>Magnoliopsida</taxon>
        <taxon>eudicotyledons</taxon>
        <taxon>Gunneridae</taxon>
        <taxon>Pentapetalae</taxon>
        <taxon>Caryophyllales</taxon>
        <taxon>Nepenthaceae</taxon>
        <taxon>Nepenthes</taxon>
    </lineage>
</organism>
<feature type="compositionally biased region" description="Polar residues" evidence="1">
    <location>
        <begin position="23"/>
        <end position="39"/>
    </location>
</feature>
<reference evidence="2" key="1">
    <citation type="submission" date="2023-05" db="EMBL/GenBank/DDBJ databases">
        <title>Nepenthes gracilis genome sequencing.</title>
        <authorList>
            <person name="Fukushima K."/>
        </authorList>
    </citation>
    <scope>NUCLEOTIDE SEQUENCE</scope>
    <source>
        <strain evidence="2">SING2019-196</strain>
    </source>
</reference>
<accession>A0AAD3SU70</accession>
<protein>
    <submittedName>
        <fullName evidence="2">Uncharacterized protein</fullName>
    </submittedName>
</protein>
<name>A0AAD3SU70_NEPGR</name>
<dbReference type="Proteomes" id="UP001279734">
    <property type="component" value="Unassembled WGS sequence"/>
</dbReference>
<keyword evidence="3" id="KW-1185">Reference proteome</keyword>
<dbReference type="AlphaFoldDB" id="A0AAD3SU70"/>
<evidence type="ECO:0000313" key="3">
    <source>
        <dbReference type="Proteomes" id="UP001279734"/>
    </source>
</evidence>
<sequence>MQMTPSHSDTSCPDSRVDATPLESLQQLLAHSNPISNQENLHDTSPDVAGGKHYSIISSIFIPRRAASCGWSPRGMFN</sequence>